<evidence type="ECO:0000256" key="1">
    <source>
        <dbReference type="SAM" id="SignalP"/>
    </source>
</evidence>
<proteinExistence type="predicted"/>
<evidence type="ECO:0000313" key="2">
    <source>
        <dbReference type="EMBL" id="MBD2608365.1"/>
    </source>
</evidence>
<evidence type="ECO:0008006" key="4">
    <source>
        <dbReference type="Google" id="ProtNLM"/>
    </source>
</evidence>
<organism evidence="2 3">
    <name type="scientific">Scytonema hofmannii FACHB-248</name>
    <dbReference type="NCBI Taxonomy" id="1842502"/>
    <lineage>
        <taxon>Bacteria</taxon>
        <taxon>Bacillati</taxon>
        <taxon>Cyanobacteriota</taxon>
        <taxon>Cyanophyceae</taxon>
        <taxon>Nostocales</taxon>
        <taxon>Scytonemataceae</taxon>
        <taxon>Scytonema</taxon>
    </lineage>
</organism>
<protein>
    <recommendedName>
        <fullName evidence="4">P pilus assembly/Cpx signaling pathway, periplasmic inhibitor/zinc-resistance associated protein</fullName>
    </recommendedName>
</protein>
<keyword evidence="3" id="KW-1185">Reference proteome</keyword>
<feature type="signal peptide" evidence="1">
    <location>
        <begin position="1"/>
        <end position="26"/>
    </location>
</feature>
<dbReference type="EMBL" id="JACJTA010000091">
    <property type="protein sequence ID" value="MBD2608365.1"/>
    <property type="molecule type" value="Genomic_DNA"/>
</dbReference>
<keyword evidence="1" id="KW-0732">Signal</keyword>
<evidence type="ECO:0000313" key="3">
    <source>
        <dbReference type="Proteomes" id="UP000660380"/>
    </source>
</evidence>
<comment type="caution">
    <text evidence="2">The sequence shown here is derived from an EMBL/GenBank/DDBJ whole genome shotgun (WGS) entry which is preliminary data.</text>
</comment>
<accession>A0ABR8GZ04</accession>
<reference evidence="2 3" key="1">
    <citation type="journal article" date="2020" name="ISME J.">
        <title>Comparative genomics reveals insights into cyanobacterial evolution and habitat adaptation.</title>
        <authorList>
            <person name="Chen M.Y."/>
            <person name="Teng W.K."/>
            <person name="Zhao L."/>
            <person name="Hu C.X."/>
            <person name="Zhou Y.K."/>
            <person name="Han B.P."/>
            <person name="Song L.R."/>
            <person name="Shu W.S."/>
        </authorList>
    </citation>
    <scope>NUCLEOTIDE SEQUENCE [LARGE SCALE GENOMIC DNA]</scope>
    <source>
        <strain evidence="2 3">FACHB-248</strain>
    </source>
</reference>
<dbReference type="Gene3D" id="1.20.120.1490">
    <property type="match status" value="1"/>
</dbReference>
<name>A0ABR8GZ04_9CYAN</name>
<dbReference type="RefSeq" id="WP_029633600.1">
    <property type="nucleotide sequence ID" value="NZ_JACJTA010000091.1"/>
</dbReference>
<sequence length="153" mass="16910">MNFKNLSLIAGAFALSLTAVPFSVKAETTSNAPVRLAQTQTQPTKPAQQSGGIQLTPQQQTQIEQIRGNVRKQIEQVLTKEQRTQIQTAMQSGKSGREAFQGLTFSQKQQTQLQQIMLSSQQQMEAVLTSDQKAELTRLRQQNANPNTSAPKK</sequence>
<gene>
    <name evidence="2" type="ORF">H6G81_28565</name>
</gene>
<dbReference type="Proteomes" id="UP000660380">
    <property type="component" value="Unassembled WGS sequence"/>
</dbReference>
<feature type="chain" id="PRO_5047524345" description="P pilus assembly/Cpx signaling pathway, periplasmic inhibitor/zinc-resistance associated protein" evidence="1">
    <location>
        <begin position="27"/>
        <end position="153"/>
    </location>
</feature>